<feature type="domain" description="LysR substrate-binding" evidence="3">
    <location>
        <begin position="2"/>
        <end position="73"/>
    </location>
</feature>
<comment type="caution">
    <text evidence="4">The sequence shown here is derived from an EMBL/GenBank/DDBJ whole genome shotgun (WGS) entry which is preliminary data.</text>
</comment>
<evidence type="ECO:0000256" key="2">
    <source>
        <dbReference type="SAM" id="Phobius"/>
    </source>
</evidence>
<dbReference type="GO" id="GO:0003700">
    <property type="term" value="F:DNA-binding transcription factor activity"/>
    <property type="evidence" value="ECO:0007669"/>
    <property type="project" value="TreeGrafter"/>
</dbReference>
<proteinExistence type="inferred from homology"/>
<dbReference type="InterPro" id="IPR005119">
    <property type="entry name" value="LysR_subst-bd"/>
</dbReference>
<dbReference type="EMBL" id="LJSG01000017">
    <property type="protein sequence ID" value="KPP90490.1"/>
    <property type="molecule type" value="Genomic_DNA"/>
</dbReference>
<keyword evidence="2" id="KW-0472">Membrane</keyword>
<protein>
    <submittedName>
        <fullName evidence="4">Transcriptional regulator</fullName>
    </submittedName>
</protein>
<dbReference type="GO" id="GO:0043565">
    <property type="term" value="F:sequence-specific DNA binding"/>
    <property type="evidence" value="ECO:0007669"/>
    <property type="project" value="TreeGrafter"/>
</dbReference>
<evidence type="ECO:0000256" key="1">
    <source>
        <dbReference type="ARBA" id="ARBA00009437"/>
    </source>
</evidence>
<dbReference type="InterPro" id="IPR058163">
    <property type="entry name" value="LysR-type_TF_proteobact-type"/>
</dbReference>
<evidence type="ECO:0000313" key="4">
    <source>
        <dbReference type="EMBL" id="KPP90490.1"/>
    </source>
</evidence>
<reference evidence="4 5" key="1">
    <citation type="submission" date="2015-09" db="EMBL/GenBank/DDBJ databases">
        <title>Identification and resolution of microdiversity through metagenomic sequencing of parallel consortia.</title>
        <authorList>
            <person name="Nelson W.C."/>
            <person name="Romine M.F."/>
            <person name="Lindemann S.R."/>
        </authorList>
    </citation>
    <scope>NUCLEOTIDE SEQUENCE [LARGE SCALE GENOMIC DNA]</scope>
    <source>
        <strain evidence="4">HL-91</strain>
    </source>
</reference>
<dbReference type="SUPFAM" id="SSF53850">
    <property type="entry name" value="Periplasmic binding protein-like II"/>
    <property type="match status" value="1"/>
</dbReference>
<dbReference type="GO" id="GO:0006351">
    <property type="term" value="P:DNA-templated transcription"/>
    <property type="evidence" value="ECO:0007669"/>
    <property type="project" value="TreeGrafter"/>
</dbReference>
<evidence type="ECO:0000259" key="3">
    <source>
        <dbReference type="Pfam" id="PF03466"/>
    </source>
</evidence>
<dbReference type="AlphaFoldDB" id="A0A0P8A8L4"/>
<accession>A0A0P8A8L4</accession>
<keyword evidence="2" id="KW-1133">Transmembrane helix</keyword>
<keyword evidence="2" id="KW-0812">Transmembrane</keyword>
<sequence length="82" mass="8751">MVFEHVSTMAQACIAGLGVALLPGFLFQPELARGELKSLGHDWATGGGYWLMTPEGARANPAADAFREWLLTEVTRGDGAFA</sequence>
<name>A0A0P8A8L4_9RHOB</name>
<dbReference type="Pfam" id="PF03466">
    <property type="entry name" value="LysR_substrate"/>
    <property type="match status" value="1"/>
</dbReference>
<comment type="similarity">
    <text evidence="1">Belongs to the LysR transcriptional regulatory family.</text>
</comment>
<dbReference type="RefSeq" id="WP_072246946.1">
    <property type="nucleotide sequence ID" value="NZ_FBYC01000004.1"/>
</dbReference>
<feature type="transmembrane region" description="Helical" evidence="2">
    <location>
        <begin position="6"/>
        <end position="27"/>
    </location>
</feature>
<gene>
    <name evidence="4" type="ORF">HLUCCA05_13525</name>
</gene>
<dbReference type="Proteomes" id="UP000050413">
    <property type="component" value="Unassembled WGS sequence"/>
</dbReference>
<organism evidence="4 5">
    <name type="scientific">Roseibaca calidilacus</name>
    <dbReference type="NCBI Taxonomy" id="1666912"/>
    <lineage>
        <taxon>Bacteria</taxon>
        <taxon>Pseudomonadati</taxon>
        <taxon>Pseudomonadota</taxon>
        <taxon>Alphaproteobacteria</taxon>
        <taxon>Rhodobacterales</taxon>
        <taxon>Paracoccaceae</taxon>
        <taxon>Roseinatronobacter</taxon>
    </lineage>
</organism>
<evidence type="ECO:0000313" key="5">
    <source>
        <dbReference type="Proteomes" id="UP000050413"/>
    </source>
</evidence>
<dbReference type="PANTHER" id="PTHR30537:SF74">
    <property type="entry name" value="HTH-TYPE TRANSCRIPTIONAL REGULATOR TRPI"/>
    <property type="match status" value="1"/>
</dbReference>
<dbReference type="PANTHER" id="PTHR30537">
    <property type="entry name" value="HTH-TYPE TRANSCRIPTIONAL REGULATOR"/>
    <property type="match status" value="1"/>
</dbReference>
<dbReference type="OrthoDB" id="5526340at2"/>
<dbReference type="Gene3D" id="3.40.190.290">
    <property type="match status" value="1"/>
</dbReference>